<evidence type="ECO:0000259" key="2">
    <source>
        <dbReference type="PROSITE" id="PS50174"/>
    </source>
</evidence>
<accession>A0A3B3R6Y8</accession>
<protein>
    <submittedName>
        <fullName evidence="3">G patch domain and ankyrin repeats 1</fullName>
    </submittedName>
</protein>
<dbReference type="Proteomes" id="UP000261540">
    <property type="component" value="Unplaced"/>
</dbReference>
<dbReference type="PANTHER" id="PTHR20923:SF1">
    <property type="entry name" value="G PATCH DOMAIN AND ANKYRIN REPEAT-CONTAINING PROTEIN 1"/>
    <property type="match status" value="1"/>
</dbReference>
<dbReference type="Gene3D" id="1.25.40.20">
    <property type="entry name" value="Ankyrin repeat-containing domain"/>
    <property type="match status" value="1"/>
</dbReference>
<dbReference type="InterPro" id="IPR039146">
    <property type="entry name" value="GPANK1"/>
</dbReference>
<feature type="region of interest" description="Disordered" evidence="1">
    <location>
        <begin position="42"/>
        <end position="79"/>
    </location>
</feature>
<dbReference type="GO" id="GO:0003676">
    <property type="term" value="F:nucleic acid binding"/>
    <property type="evidence" value="ECO:0007669"/>
    <property type="project" value="InterPro"/>
</dbReference>
<reference evidence="3" key="2">
    <citation type="submission" date="2025-09" db="UniProtKB">
        <authorList>
            <consortium name="Ensembl"/>
        </authorList>
    </citation>
    <scope>IDENTIFICATION</scope>
</reference>
<evidence type="ECO:0000313" key="3">
    <source>
        <dbReference type="Ensembl" id="ENSPKIP00000013964.1"/>
    </source>
</evidence>
<feature type="region of interest" description="Disordered" evidence="1">
    <location>
        <begin position="281"/>
        <end position="315"/>
    </location>
</feature>
<evidence type="ECO:0000256" key="1">
    <source>
        <dbReference type="SAM" id="MobiDB-lite"/>
    </source>
</evidence>
<dbReference type="Pfam" id="PF12796">
    <property type="entry name" value="Ank_2"/>
    <property type="match status" value="1"/>
</dbReference>
<name>A0A3B3R6Y8_9TELE</name>
<feature type="domain" description="G-patch" evidence="2">
    <location>
        <begin position="225"/>
        <end position="271"/>
    </location>
</feature>
<organism evidence="3 4">
    <name type="scientific">Paramormyrops kingsleyae</name>
    <dbReference type="NCBI Taxonomy" id="1676925"/>
    <lineage>
        <taxon>Eukaryota</taxon>
        <taxon>Metazoa</taxon>
        <taxon>Chordata</taxon>
        <taxon>Craniata</taxon>
        <taxon>Vertebrata</taxon>
        <taxon>Euteleostomi</taxon>
        <taxon>Actinopterygii</taxon>
        <taxon>Neopterygii</taxon>
        <taxon>Teleostei</taxon>
        <taxon>Osteoglossocephala</taxon>
        <taxon>Osteoglossomorpha</taxon>
        <taxon>Osteoglossiformes</taxon>
        <taxon>Mormyridae</taxon>
        <taxon>Paramormyrops</taxon>
    </lineage>
</organism>
<dbReference type="PROSITE" id="PS50174">
    <property type="entry name" value="G_PATCH"/>
    <property type="match status" value="1"/>
</dbReference>
<dbReference type="GeneTree" id="ENSGT00390000003292"/>
<evidence type="ECO:0000313" key="4">
    <source>
        <dbReference type="Proteomes" id="UP000261540"/>
    </source>
</evidence>
<dbReference type="PANTHER" id="PTHR20923">
    <property type="entry name" value="BAT4 PROTEIN-RELATED"/>
    <property type="match status" value="1"/>
</dbReference>
<dbReference type="InterPro" id="IPR000467">
    <property type="entry name" value="G_patch_dom"/>
</dbReference>
<dbReference type="SMART" id="SM00443">
    <property type="entry name" value="G_patch"/>
    <property type="match status" value="1"/>
</dbReference>
<sequence length="327" mass="36368">MITFTRAQEPYAAWPAGDTVKEPADKGHALTGEEAKRFYQSLIEEGGDGETGSSGTGNAPARRARRRRPQAAAPSERDGHRLLRCAQEGDLAGLRELLGKKGCNVNFCDAYYWTAIMCASYAGRLDAVRYLLHKGAAWVGVVDIQGRDARDLADQAGHTEVVWELDTFRAQEDRQRTDSAPPPEPRWCSDCGTQYSESEDRHCSSTLHQFSLRRPPPTPHYCLPPTNAGFRMMLREGWEPGAGLGPGGTGPKRPIRTVLKRDQAGLGYGPSPRARVTHFEAGDTRAVQQAPGRGRTERGTTLSRRAERKKKEKDKNWERDFRTYCNL</sequence>
<dbReference type="GeneID" id="111858787"/>
<dbReference type="STRING" id="1676925.ENSPKIP00000013964"/>
<dbReference type="Ensembl" id="ENSPKIT00000038397.1">
    <property type="protein sequence ID" value="ENSPKIP00000013964.1"/>
    <property type="gene ID" value="ENSPKIG00000001197.1"/>
</dbReference>
<dbReference type="OrthoDB" id="4735278at2759"/>
<dbReference type="RefSeq" id="XP_023696642.1">
    <property type="nucleotide sequence ID" value="XM_023840874.2"/>
</dbReference>
<dbReference type="InterPro" id="IPR002110">
    <property type="entry name" value="Ankyrin_rpt"/>
</dbReference>
<dbReference type="Pfam" id="PF01585">
    <property type="entry name" value="G-patch"/>
    <property type="match status" value="1"/>
</dbReference>
<dbReference type="SUPFAM" id="SSF48403">
    <property type="entry name" value="Ankyrin repeat"/>
    <property type="match status" value="1"/>
</dbReference>
<dbReference type="InterPro" id="IPR036770">
    <property type="entry name" value="Ankyrin_rpt-contain_sf"/>
</dbReference>
<reference evidence="3" key="1">
    <citation type="submission" date="2025-08" db="UniProtKB">
        <authorList>
            <consortium name="Ensembl"/>
        </authorList>
    </citation>
    <scope>IDENTIFICATION</scope>
</reference>
<proteinExistence type="predicted"/>
<dbReference type="AlphaFoldDB" id="A0A3B3R6Y8"/>
<keyword evidence="4" id="KW-1185">Reference proteome</keyword>